<dbReference type="EMBL" id="JBITMB010000005">
    <property type="protein sequence ID" value="MFI7442618.1"/>
    <property type="molecule type" value="Genomic_DNA"/>
</dbReference>
<keyword evidence="3" id="KW-1185">Reference proteome</keyword>
<dbReference type="Proteomes" id="UP001612928">
    <property type="component" value="Unassembled WGS sequence"/>
</dbReference>
<evidence type="ECO:0000256" key="1">
    <source>
        <dbReference type="SAM" id="MobiDB-lite"/>
    </source>
</evidence>
<feature type="region of interest" description="Disordered" evidence="1">
    <location>
        <begin position="1"/>
        <end position="31"/>
    </location>
</feature>
<feature type="compositionally biased region" description="Low complexity" evidence="1">
    <location>
        <begin position="13"/>
        <end position="26"/>
    </location>
</feature>
<protein>
    <submittedName>
        <fullName evidence="2">Uncharacterized protein</fullName>
    </submittedName>
</protein>
<gene>
    <name evidence="2" type="ORF">ACIBP5_21835</name>
</gene>
<reference evidence="2 3" key="1">
    <citation type="submission" date="2024-10" db="EMBL/GenBank/DDBJ databases">
        <title>The Natural Products Discovery Center: Release of the First 8490 Sequenced Strains for Exploring Actinobacteria Biosynthetic Diversity.</title>
        <authorList>
            <person name="Kalkreuter E."/>
            <person name="Kautsar S.A."/>
            <person name="Yang D."/>
            <person name="Bader C.D."/>
            <person name="Teijaro C.N."/>
            <person name="Fluegel L."/>
            <person name="Davis C.M."/>
            <person name="Simpson J.R."/>
            <person name="Lauterbach L."/>
            <person name="Steele A.D."/>
            <person name="Gui C."/>
            <person name="Meng S."/>
            <person name="Li G."/>
            <person name="Viehrig K."/>
            <person name="Ye F."/>
            <person name="Su P."/>
            <person name="Kiefer A.F."/>
            <person name="Nichols A."/>
            <person name="Cepeda A.J."/>
            <person name="Yan W."/>
            <person name="Fan B."/>
            <person name="Jiang Y."/>
            <person name="Adhikari A."/>
            <person name="Zheng C.-J."/>
            <person name="Schuster L."/>
            <person name="Cowan T.M."/>
            <person name="Smanski M.J."/>
            <person name="Chevrette M.G."/>
            <person name="De Carvalho L.P.S."/>
            <person name="Shen B."/>
        </authorList>
    </citation>
    <scope>NUCLEOTIDE SEQUENCE [LARGE SCALE GENOMIC DNA]</scope>
    <source>
        <strain evidence="2 3">NPDC049503</strain>
    </source>
</reference>
<sequence length="77" mass="7720">MTTDQLPPDRDQPVVSPSSKSSPNSVAADALGTSASAPSNVAAMAAANAASSDRVLVAFLSRTGEPPLASRDHGTRS</sequence>
<proteinExistence type="predicted"/>
<name>A0ABW8A896_9ACTN</name>
<dbReference type="RefSeq" id="WP_397022549.1">
    <property type="nucleotide sequence ID" value="NZ_JBITMB010000005.1"/>
</dbReference>
<accession>A0ABW8A896</accession>
<organism evidence="2 3">
    <name type="scientific">Nonomuraea indica</name>
    <dbReference type="NCBI Taxonomy" id="1581193"/>
    <lineage>
        <taxon>Bacteria</taxon>
        <taxon>Bacillati</taxon>
        <taxon>Actinomycetota</taxon>
        <taxon>Actinomycetes</taxon>
        <taxon>Streptosporangiales</taxon>
        <taxon>Streptosporangiaceae</taxon>
        <taxon>Nonomuraea</taxon>
    </lineage>
</organism>
<comment type="caution">
    <text evidence="2">The sequence shown here is derived from an EMBL/GenBank/DDBJ whole genome shotgun (WGS) entry which is preliminary data.</text>
</comment>
<evidence type="ECO:0000313" key="2">
    <source>
        <dbReference type="EMBL" id="MFI7442618.1"/>
    </source>
</evidence>
<evidence type="ECO:0000313" key="3">
    <source>
        <dbReference type="Proteomes" id="UP001612928"/>
    </source>
</evidence>